<gene>
    <name evidence="2" type="ORF">CVS54_03430</name>
</gene>
<dbReference type="SUPFAM" id="SSF47162">
    <property type="entry name" value="Apolipoprotein"/>
    <property type="match status" value="1"/>
</dbReference>
<evidence type="ECO:0000313" key="3">
    <source>
        <dbReference type="Proteomes" id="UP000274841"/>
    </source>
</evidence>
<reference evidence="2 3" key="1">
    <citation type="submission" date="2018-08" db="EMBL/GenBank/DDBJ databases">
        <title>Microbacterium oxydans strain HG3.</title>
        <authorList>
            <person name="ORTET P."/>
        </authorList>
    </citation>
    <scope>NUCLEOTIDE SEQUENCE [LARGE SCALE GENOMIC DNA]</scope>
    <source>
        <strain evidence="2 3">HG3</strain>
    </source>
</reference>
<dbReference type="EMBL" id="CP031422">
    <property type="protein sequence ID" value="AZS42068.1"/>
    <property type="molecule type" value="Genomic_DNA"/>
</dbReference>
<dbReference type="AlphaFoldDB" id="A0A3S9WPX5"/>
<sequence>MSTEILATIMSAVGVVVTLGTSMFVGAAWMVRRIDAVDEKLSTRIDAVDERLGTRIDGVEEKLSTRIDAVDEKLSTRIDAVDEKLSTRIDAVDEKLSTRIDAVAADVTDLKISVARLEGPPRHLLTAGRG</sequence>
<dbReference type="RefSeq" id="WP_127012747.1">
    <property type="nucleotide sequence ID" value="NZ_CP031422.1"/>
</dbReference>
<keyword evidence="1" id="KW-1133">Transmembrane helix</keyword>
<name>A0A3S9WPX5_9MICO</name>
<organism evidence="2 3">
    <name type="scientific">Microbacterium oxydans</name>
    <dbReference type="NCBI Taxonomy" id="82380"/>
    <lineage>
        <taxon>Bacteria</taxon>
        <taxon>Bacillati</taxon>
        <taxon>Actinomycetota</taxon>
        <taxon>Actinomycetes</taxon>
        <taxon>Micrococcales</taxon>
        <taxon>Microbacteriaceae</taxon>
        <taxon>Microbacterium</taxon>
    </lineage>
</organism>
<protein>
    <submittedName>
        <fullName evidence="2">Uncharacterized protein</fullName>
    </submittedName>
</protein>
<feature type="transmembrane region" description="Helical" evidence="1">
    <location>
        <begin position="6"/>
        <end position="31"/>
    </location>
</feature>
<proteinExistence type="predicted"/>
<dbReference type="Gene3D" id="1.20.120.20">
    <property type="entry name" value="Apolipoprotein"/>
    <property type="match status" value="1"/>
</dbReference>
<keyword evidence="1" id="KW-0472">Membrane</keyword>
<accession>A0A3S9WPX5</accession>
<dbReference type="Proteomes" id="UP000274841">
    <property type="component" value="Chromosome"/>
</dbReference>
<evidence type="ECO:0000313" key="2">
    <source>
        <dbReference type="EMBL" id="AZS42068.1"/>
    </source>
</evidence>
<keyword evidence="1" id="KW-0812">Transmembrane</keyword>
<dbReference type="KEGG" id="moy:CVS54_03430"/>
<evidence type="ECO:0000256" key="1">
    <source>
        <dbReference type="SAM" id="Phobius"/>
    </source>
</evidence>